<reference evidence="2 3" key="1">
    <citation type="submission" date="2021-12" db="EMBL/GenBank/DDBJ databases">
        <title>Sinirhodobacter sp. WL0062 is a bacterium isolated from seawater.</title>
        <authorList>
            <person name="Wang L."/>
            <person name="He W."/>
            <person name="Zhang D.-F."/>
        </authorList>
    </citation>
    <scope>NUCLEOTIDE SEQUENCE [LARGE SCALE GENOMIC DNA]</scope>
    <source>
        <strain evidence="2 3">WL0062</strain>
    </source>
</reference>
<dbReference type="RefSeq" id="WP_233675205.1">
    <property type="nucleotide sequence ID" value="NZ_JAJUOS010000001.1"/>
</dbReference>
<organism evidence="2 3">
    <name type="scientific">Rhodobacter flavimaris</name>
    <dbReference type="NCBI Taxonomy" id="2907145"/>
    <lineage>
        <taxon>Bacteria</taxon>
        <taxon>Pseudomonadati</taxon>
        <taxon>Pseudomonadota</taxon>
        <taxon>Alphaproteobacteria</taxon>
        <taxon>Rhodobacterales</taxon>
        <taxon>Rhodobacter group</taxon>
        <taxon>Rhodobacter</taxon>
    </lineage>
</organism>
<accession>A0ABS8YQL8</accession>
<evidence type="ECO:0000313" key="3">
    <source>
        <dbReference type="Proteomes" id="UP001521181"/>
    </source>
</evidence>
<keyword evidence="3" id="KW-1185">Reference proteome</keyword>
<keyword evidence="1" id="KW-0472">Membrane</keyword>
<dbReference type="EMBL" id="JAJUOS010000001">
    <property type="protein sequence ID" value="MCE5972192.1"/>
    <property type="molecule type" value="Genomic_DNA"/>
</dbReference>
<keyword evidence="1" id="KW-0812">Transmembrane</keyword>
<gene>
    <name evidence="2" type="ORF">LZA78_01635</name>
</gene>
<proteinExistence type="predicted"/>
<name>A0ABS8YQL8_9RHOB</name>
<comment type="caution">
    <text evidence="2">The sequence shown here is derived from an EMBL/GenBank/DDBJ whole genome shotgun (WGS) entry which is preliminary data.</text>
</comment>
<protein>
    <submittedName>
        <fullName evidence="2">Uncharacterized protein</fullName>
    </submittedName>
</protein>
<feature type="transmembrane region" description="Helical" evidence="1">
    <location>
        <begin position="21"/>
        <end position="43"/>
    </location>
</feature>
<dbReference type="Proteomes" id="UP001521181">
    <property type="component" value="Unassembled WGS sequence"/>
</dbReference>
<evidence type="ECO:0000313" key="2">
    <source>
        <dbReference type="EMBL" id="MCE5972192.1"/>
    </source>
</evidence>
<sequence length="58" mass="6851">MNLIWLVRMSNWVRHPPSMRRLRIVLAVALIVIAIVGLEWAGLWPEWAQMERAPRHLP</sequence>
<evidence type="ECO:0000256" key="1">
    <source>
        <dbReference type="SAM" id="Phobius"/>
    </source>
</evidence>
<keyword evidence="1" id="KW-1133">Transmembrane helix</keyword>